<dbReference type="SUPFAM" id="SSF56672">
    <property type="entry name" value="DNA/RNA polymerases"/>
    <property type="match status" value="1"/>
</dbReference>
<dbReference type="AlphaFoldDB" id="A0A2I0T523"/>
<reference evidence="2" key="1">
    <citation type="submission" date="2017-11" db="EMBL/GenBank/DDBJ databases">
        <authorList>
            <person name="Lima N.C."/>
            <person name="Parody-Merino A.M."/>
            <person name="Battley P.F."/>
            <person name="Fidler A.E."/>
            <person name="Prosdocimi F."/>
        </authorList>
    </citation>
    <scope>NUCLEOTIDE SEQUENCE [LARGE SCALE GENOMIC DNA]</scope>
</reference>
<sequence length="122" mass="13336">MHGKIMEQILLGDMSRHMDDREVIRDSGFIMGKSCLTNLVAFYNGTIKVALASAQTLGLLDYSKSFELFVHENKGVTSRVVSQKLGTHRCPVAYYSTQLDPVVAGNNSCVKAIAATATIIKQ</sequence>
<accession>A0A2I0T523</accession>
<dbReference type="Gene3D" id="3.10.20.370">
    <property type="match status" value="1"/>
</dbReference>
<dbReference type="InterPro" id="IPR043502">
    <property type="entry name" value="DNA/RNA_pol_sf"/>
</dbReference>
<keyword evidence="2" id="KW-1185">Reference proteome</keyword>
<name>A0A2I0T523_LIMLA</name>
<dbReference type="OrthoDB" id="9394609at2759"/>
<reference evidence="2" key="2">
    <citation type="submission" date="2017-12" db="EMBL/GenBank/DDBJ databases">
        <title>Genome sequence of the Bar-tailed Godwit (Limosa lapponica baueri).</title>
        <authorList>
            <person name="Lima N.C.B."/>
            <person name="Parody-Merino A.M."/>
            <person name="Battley P.F."/>
            <person name="Fidler A.E."/>
            <person name="Prosdocimi F."/>
        </authorList>
    </citation>
    <scope>NUCLEOTIDE SEQUENCE [LARGE SCALE GENOMIC DNA]</scope>
</reference>
<evidence type="ECO:0000313" key="1">
    <source>
        <dbReference type="EMBL" id="PKU28890.1"/>
    </source>
</evidence>
<gene>
    <name evidence="1" type="ORF">llap_20806</name>
</gene>
<dbReference type="Proteomes" id="UP000233556">
    <property type="component" value="Unassembled WGS sequence"/>
</dbReference>
<evidence type="ECO:0000313" key="2">
    <source>
        <dbReference type="Proteomes" id="UP000233556"/>
    </source>
</evidence>
<protein>
    <submittedName>
        <fullName evidence="1">Endogenous retrovirus group k member 18 pol</fullName>
    </submittedName>
</protein>
<proteinExistence type="predicted"/>
<organism evidence="1 2">
    <name type="scientific">Limosa lapponica baueri</name>
    <dbReference type="NCBI Taxonomy" id="1758121"/>
    <lineage>
        <taxon>Eukaryota</taxon>
        <taxon>Metazoa</taxon>
        <taxon>Chordata</taxon>
        <taxon>Craniata</taxon>
        <taxon>Vertebrata</taxon>
        <taxon>Euteleostomi</taxon>
        <taxon>Archelosauria</taxon>
        <taxon>Archosauria</taxon>
        <taxon>Dinosauria</taxon>
        <taxon>Saurischia</taxon>
        <taxon>Theropoda</taxon>
        <taxon>Coelurosauria</taxon>
        <taxon>Aves</taxon>
        <taxon>Neognathae</taxon>
        <taxon>Neoaves</taxon>
        <taxon>Charadriiformes</taxon>
        <taxon>Scolopacidae</taxon>
        <taxon>Limosa</taxon>
    </lineage>
</organism>
<dbReference type="EMBL" id="KZ518903">
    <property type="protein sequence ID" value="PKU28890.1"/>
    <property type="molecule type" value="Genomic_DNA"/>
</dbReference>